<dbReference type="PANTHER" id="PTHR35385:SF2">
    <property type="entry name" value="PROTEIN B, PUTATIVE-RELATED"/>
    <property type="match status" value="1"/>
</dbReference>
<dbReference type="AlphaFoldDB" id="A0A9P0DW34"/>
<dbReference type="PANTHER" id="PTHR35385">
    <property type="entry name" value="PROTEIN B, PUTATIVE-RELATED-RELATED"/>
    <property type="match status" value="1"/>
</dbReference>
<protein>
    <submittedName>
        <fullName evidence="1">Uncharacterized protein</fullName>
    </submittedName>
</protein>
<accession>A0A9P0DW34</accession>
<name>A0A9P0DW34_DIABA</name>
<dbReference type="EMBL" id="OU898282">
    <property type="protein sequence ID" value="CAH1283961.1"/>
    <property type="molecule type" value="Genomic_DNA"/>
</dbReference>
<evidence type="ECO:0000313" key="2">
    <source>
        <dbReference type="Proteomes" id="UP001153709"/>
    </source>
</evidence>
<dbReference type="OrthoDB" id="6362223at2759"/>
<evidence type="ECO:0000313" key="1">
    <source>
        <dbReference type="EMBL" id="CAH1283961.1"/>
    </source>
</evidence>
<gene>
    <name evidence="1" type="ORF">DIABBA_LOCUS11383</name>
</gene>
<sequence>MPCEITFLATHNHDLTSYDSLKFRKVSPEVRARLVDLFQNGHSPISALKVIKDDIQLNNENYEEMLVDRRYCPTYEDCYYLYKNRFRKKATSSNVEGKYAEYIKVLHKRDYSIGSNSDESSDTQDEDDLNENLGHEFEAYEDLMTVESDPDNYLMQNDTDNEEYLVKFEGDSEENFIQTDNEYKEFVIEISNDPEETIVQDENVVETIIVDKDITKFIPVSNDREAAKSVLYDINNIIDDFIEKSPTETRVGLEALYKTLVNIKDPSAFTTCCTVFGSVMQFKPITRKTTLSDANGLEEDSSRKILNGTIKKPIVGHNRSKERRKAALLLNNSGLL</sequence>
<reference evidence="1" key="1">
    <citation type="submission" date="2022-01" db="EMBL/GenBank/DDBJ databases">
        <authorList>
            <person name="King R."/>
        </authorList>
    </citation>
    <scope>NUCLEOTIDE SEQUENCE</scope>
</reference>
<dbReference type="Proteomes" id="UP001153709">
    <property type="component" value="Chromosome 7"/>
</dbReference>
<organism evidence="1 2">
    <name type="scientific">Diabrotica balteata</name>
    <name type="common">Banded cucumber beetle</name>
    <dbReference type="NCBI Taxonomy" id="107213"/>
    <lineage>
        <taxon>Eukaryota</taxon>
        <taxon>Metazoa</taxon>
        <taxon>Ecdysozoa</taxon>
        <taxon>Arthropoda</taxon>
        <taxon>Hexapoda</taxon>
        <taxon>Insecta</taxon>
        <taxon>Pterygota</taxon>
        <taxon>Neoptera</taxon>
        <taxon>Endopterygota</taxon>
        <taxon>Coleoptera</taxon>
        <taxon>Polyphaga</taxon>
        <taxon>Cucujiformia</taxon>
        <taxon>Chrysomeloidea</taxon>
        <taxon>Chrysomelidae</taxon>
        <taxon>Galerucinae</taxon>
        <taxon>Diabroticina</taxon>
        <taxon>Diabroticites</taxon>
        <taxon>Diabrotica</taxon>
    </lineage>
</organism>
<keyword evidence="2" id="KW-1185">Reference proteome</keyword>
<proteinExistence type="predicted"/>